<reference evidence="5 6" key="1">
    <citation type="journal article" date="2024" name="Nat. Commun.">
        <title>Phylogenomics reveals the evolutionary origins of lichenization in chlorophyte algae.</title>
        <authorList>
            <person name="Puginier C."/>
            <person name="Libourel C."/>
            <person name="Otte J."/>
            <person name="Skaloud P."/>
            <person name="Haon M."/>
            <person name="Grisel S."/>
            <person name="Petersen M."/>
            <person name="Berrin J.G."/>
            <person name="Delaux P.M."/>
            <person name="Dal Grande F."/>
            <person name="Keller J."/>
        </authorList>
    </citation>
    <scope>NUCLEOTIDE SEQUENCE [LARGE SCALE GENOMIC DNA]</scope>
    <source>
        <strain evidence="5 6">SAG 216-7</strain>
    </source>
</reference>
<feature type="domain" description="HTH myb-type" evidence="4">
    <location>
        <begin position="338"/>
        <end position="398"/>
    </location>
</feature>
<proteinExistence type="predicted"/>
<dbReference type="Pfam" id="PF00249">
    <property type="entry name" value="Myb_DNA-binding"/>
    <property type="match status" value="1"/>
</dbReference>
<feature type="region of interest" description="Disordered" evidence="2">
    <location>
        <begin position="278"/>
        <end position="349"/>
    </location>
</feature>
<dbReference type="InterPro" id="IPR017930">
    <property type="entry name" value="Myb_dom"/>
</dbReference>
<accession>A0ABR2YY83</accession>
<dbReference type="CDD" id="cd11660">
    <property type="entry name" value="SANT_TRF"/>
    <property type="match status" value="1"/>
</dbReference>
<keyword evidence="1" id="KW-0539">Nucleus</keyword>
<organism evidence="5 6">
    <name type="scientific">Coccomyxa subellipsoidea</name>
    <dbReference type="NCBI Taxonomy" id="248742"/>
    <lineage>
        <taxon>Eukaryota</taxon>
        <taxon>Viridiplantae</taxon>
        <taxon>Chlorophyta</taxon>
        <taxon>core chlorophytes</taxon>
        <taxon>Trebouxiophyceae</taxon>
        <taxon>Trebouxiophyceae incertae sedis</taxon>
        <taxon>Coccomyxaceae</taxon>
        <taxon>Coccomyxa</taxon>
    </lineage>
</organism>
<dbReference type="Gene3D" id="1.10.246.220">
    <property type="match status" value="1"/>
</dbReference>
<comment type="caution">
    <text evidence="5">The sequence shown here is derived from an EMBL/GenBank/DDBJ whole genome shotgun (WGS) entry which is preliminary data.</text>
</comment>
<dbReference type="InterPro" id="IPR009057">
    <property type="entry name" value="Homeodomain-like_sf"/>
</dbReference>
<evidence type="ECO:0000256" key="1">
    <source>
        <dbReference type="ARBA" id="ARBA00023242"/>
    </source>
</evidence>
<keyword evidence="6" id="KW-1185">Reference proteome</keyword>
<evidence type="ECO:0000313" key="6">
    <source>
        <dbReference type="Proteomes" id="UP001491310"/>
    </source>
</evidence>
<feature type="compositionally biased region" description="Basic and acidic residues" evidence="2">
    <location>
        <begin position="52"/>
        <end position="68"/>
    </location>
</feature>
<dbReference type="PANTHER" id="PTHR46734:SF1">
    <property type="entry name" value="TELOMERIC REPEAT-BINDING FACTOR 1"/>
    <property type="match status" value="1"/>
</dbReference>
<evidence type="ECO:0000256" key="2">
    <source>
        <dbReference type="SAM" id="MobiDB-lite"/>
    </source>
</evidence>
<dbReference type="Proteomes" id="UP001491310">
    <property type="component" value="Unassembled WGS sequence"/>
</dbReference>
<feature type="domain" description="Myb-like" evidence="3">
    <location>
        <begin position="338"/>
        <end position="394"/>
    </location>
</feature>
<dbReference type="InterPro" id="IPR001005">
    <property type="entry name" value="SANT/Myb"/>
</dbReference>
<evidence type="ECO:0000259" key="4">
    <source>
        <dbReference type="PROSITE" id="PS51294"/>
    </source>
</evidence>
<evidence type="ECO:0000313" key="5">
    <source>
        <dbReference type="EMBL" id="KAK9916822.1"/>
    </source>
</evidence>
<feature type="compositionally biased region" description="Low complexity" evidence="2">
    <location>
        <begin position="327"/>
        <end position="336"/>
    </location>
</feature>
<feature type="compositionally biased region" description="Basic residues" evidence="2">
    <location>
        <begin position="20"/>
        <end position="33"/>
    </location>
</feature>
<evidence type="ECO:0008006" key="7">
    <source>
        <dbReference type="Google" id="ProtNLM"/>
    </source>
</evidence>
<sequence length="431" mass="46797">MKTRQAEYKPSEAPEEERKAKGKRKIGRPKKSKTGTGELHKGEKKRAALQAKTEKADASPSKTPEKRQSPASPTGKSPVAKAARVTSPSSPQGPTVPQPPAPASPSVRRARQAPQQPAGEPVQGSGAVRQLASPAAQPDRVPTWGVAQDAARKKAEDGAVERARQSGRYVDIAVHSFIPEIPPSRLAVPEDATIDFLKRQVQYRVEELGAHMPADALEVQVKDTWGSLTPATSFTATGAEKTVKSYGLVPGAQHHIWVIVVDDTAARDQRAATAALMQMPGPSRLEQGAGRSAAALPERRLSEPAQRAVAQYQAELSPARPAREPEAAANPATASPSRRRQKNKRFSDEERDALVDGVIIHGTGHWATILERYTTIFAPGRTSVDLKDKWRNLVKLAQQKREARGGTVPREQIVKILEVIHREEHPDSDQE</sequence>
<feature type="compositionally biased region" description="Pro residues" evidence="2">
    <location>
        <begin position="94"/>
        <end position="103"/>
    </location>
</feature>
<dbReference type="EMBL" id="JALJOT010000003">
    <property type="protein sequence ID" value="KAK9916822.1"/>
    <property type="molecule type" value="Genomic_DNA"/>
</dbReference>
<dbReference type="SMART" id="SM00717">
    <property type="entry name" value="SANT"/>
    <property type="match status" value="1"/>
</dbReference>
<gene>
    <name evidence="5" type="ORF">WJX75_007418</name>
</gene>
<dbReference type="PROSITE" id="PS51294">
    <property type="entry name" value="HTH_MYB"/>
    <property type="match status" value="1"/>
</dbReference>
<feature type="compositionally biased region" description="Basic and acidic residues" evidence="2">
    <location>
        <begin position="1"/>
        <end position="19"/>
    </location>
</feature>
<evidence type="ECO:0000259" key="3">
    <source>
        <dbReference type="PROSITE" id="PS50090"/>
    </source>
</evidence>
<name>A0ABR2YY83_9CHLO</name>
<feature type="region of interest" description="Disordered" evidence="2">
    <location>
        <begin position="1"/>
        <end position="159"/>
    </location>
</feature>
<dbReference type="InterPro" id="IPR052450">
    <property type="entry name" value="TRBD-Containing_Protein"/>
</dbReference>
<dbReference type="SUPFAM" id="SSF46689">
    <property type="entry name" value="Homeodomain-like"/>
    <property type="match status" value="1"/>
</dbReference>
<feature type="compositionally biased region" description="Basic and acidic residues" evidence="2">
    <location>
        <begin position="150"/>
        <end position="159"/>
    </location>
</feature>
<dbReference type="PANTHER" id="PTHR46734">
    <property type="entry name" value="TELOMERIC REPEAT-BINDING FACTOR 1 TERF1"/>
    <property type="match status" value="1"/>
</dbReference>
<dbReference type="PROSITE" id="PS50090">
    <property type="entry name" value="MYB_LIKE"/>
    <property type="match status" value="1"/>
</dbReference>
<protein>
    <recommendedName>
        <fullName evidence="7">Myb-like domain-containing protein</fullName>
    </recommendedName>
</protein>